<dbReference type="SUPFAM" id="SSF52058">
    <property type="entry name" value="L domain-like"/>
    <property type="match status" value="2"/>
</dbReference>
<reference evidence="11 12" key="1">
    <citation type="submission" date="2024-11" db="EMBL/GenBank/DDBJ databases">
        <title>A near-complete genome assembly of Cinchona calisaya.</title>
        <authorList>
            <person name="Lian D.C."/>
            <person name="Zhao X.W."/>
            <person name="Wei L."/>
        </authorList>
    </citation>
    <scope>NUCLEOTIDE SEQUENCE [LARGE SCALE GENOMIC DNA]</scope>
    <source>
        <tissue evidence="11">Nenye</tissue>
    </source>
</reference>
<evidence type="ECO:0000259" key="7">
    <source>
        <dbReference type="Pfam" id="PF00931"/>
    </source>
</evidence>
<dbReference type="Gene3D" id="3.80.10.10">
    <property type="entry name" value="Ribonuclease Inhibitor"/>
    <property type="match status" value="3"/>
</dbReference>
<sequence length="1047" mass="118841">MVDCLVSATIQVLLDKAISLATDRMGLVFGFKKDMESLRESAAMIALVLADADDKQRHSRAVQHWLKRLEQVAFDADNVLDELNYEILRRKVERRNQIFKGNKVCFFFSFSDADIAFRWRMGSKVRDVVVKLKNINQEANEFGLINRFQMAAAFPVTPTTGVTVSRKTDSLVGQNVVGRDNDESRIVKMLLSSSKDVVSVIPIVGMGGLGKTTLAKLAYNNQTINGQFTKKIWVCVSEKFEVIELFKLILESLTRRKTELDNRDTIVQEIRKELEGHKYLLVLDDVWNENPELWENFFRSLVGLSTTNGSRCLVTTRYRKVASIVTSNHPYLLGKLSDDDCWNILIEKATAGEEVPEELNSMRKEIVKRCCGLPLASNVIGGLLRIKMKEEWLSILEDWLLNKSGDTNSIEQILKLSFDHLPSPSIKKCFAYYSTFAKDAEIDRDLLIELWMAEGFLQTDLKTETNMEEIGENYLTILLESSLLEEIRYSREVYYTMHDLVHDLAISVSKSDSINLESGVNSSTYEPLKLLENRSMSVRAMSLQSSISGDLLRKFKSLHILKLSGAGIRELPTAIGKLIHLRFIDLSNFVIQTLPESLCKLYNLQTLRMLHCYNLKALPKGMSNLISLRHLHYYSYDANFQMPLEMGRLTCLQTLEFFNVGLHKGYQMEELGCLNDLKGKLEIRNLELVKDKEGAEKANLIGKPHLLAFEFLWSSTNREIDNCDEDVLEGLQPHPNLQNLCITNFMGDKFPHWFTRLHKLVSLKLSSSRRCRELPTALGQLPSLQYLEFVKLENIRSIGLSFYEMGDICSSSNSSKVSRKLFPALETLRLADMRNLVEWIGPEDNVFPKLEKLIIQNCSQLTSAPSYFPRLKELEIWKNDNVSVVKSILSKATRTLWKLTITGMAGLTCVSDIVAAPSENNYGTLPNLKHLSLSNCPNLTSTRGCGTCLETLDLFGCDSLKELPEDMCGLQYLTIRRCSKIVINPKEMQNLTNLQWLIISGCDGLTYVPGDMLNSCTLFGVWKCTIVLISSPFHLICNKRLLSRILS</sequence>
<dbReference type="Gene3D" id="1.10.10.10">
    <property type="entry name" value="Winged helix-like DNA-binding domain superfamily/Winged helix DNA-binding domain"/>
    <property type="match status" value="1"/>
</dbReference>
<dbReference type="GO" id="GO:0005524">
    <property type="term" value="F:ATP binding"/>
    <property type="evidence" value="ECO:0007669"/>
    <property type="project" value="UniProtKB-KW"/>
</dbReference>
<dbReference type="InterPro" id="IPR056789">
    <property type="entry name" value="LRR_R13L1-DRL21"/>
</dbReference>
<dbReference type="AlphaFoldDB" id="A0ABD2Y4B8"/>
<keyword evidence="6" id="KW-0067">ATP-binding</keyword>
<keyword evidence="2" id="KW-0433">Leucine-rich repeat</keyword>
<evidence type="ECO:0000259" key="8">
    <source>
        <dbReference type="Pfam" id="PF18052"/>
    </source>
</evidence>
<dbReference type="EMBL" id="JBJUIK010000016">
    <property type="protein sequence ID" value="KAL3500702.1"/>
    <property type="molecule type" value="Genomic_DNA"/>
</dbReference>
<feature type="domain" description="Disease resistance protein winged helix" evidence="9">
    <location>
        <begin position="436"/>
        <end position="505"/>
    </location>
</feature>
<feature type="domain" description="Disease resistance N-terminal" evidence="8">
    <location>
        <begin position="10"/>
        <end position="99"/>
    </location>
</feature>
<dbReference type="InterPro" id="IPR042197">
    <property type="entry name" value="Apaf_helical"/>
</dbReference>
<dbReference type="SUPFAM" id="SSF52540">
    <property type="entry name" value="P-loop containing nucleoside triphosphate hydrolases"/>
    <property type="match status" value="1"/>
</dbReference>
<organism evidence="11 12">
    <name type="scientific">Cinchona calisaya</name>
    <dbReference type="NCBI Taxonomy" id="153742"/>
    <lineage>
        <taxon>Eukaryota</taxon>
        <taxon>Viridiplantae</taxon>
        <taxon>Streptophyta</taxon>
        <taxon>Embryophyta</taxon>
        <taxon>Tracheophyta</taxon>
        <taxon>Spermatophyta</taxon>
        <taxon>Magnoliopsida</taxon>
        <taxon>eudicotyledons</taxon>
        <taxon>Gunneridae</taxon>
        <taxon>Pentapetalae</taxon>
        <taxon>asterids</taxon>
        <taxon>lamiids</taxon>
        <taxon>Gentianales</taxon>
        <taxon>Rubiaceae</taxon>
        <taxon>Cinchonoideae</taxon>
        <taxon>Cinchoneae</taxon>
        <taxon>Cinchona</taxon>
    </lineage>
</organism>
<comment type="caution">
    <text evidence="11">The sequence shown here is derived from an EMBL/GenBank/DDBJ whole genome shotgun (WGS) entry which is preliminary data.</text>
</comment>
<keyword evidence="5" id="KW-0611">Plant defense</keyword>
<dbReference type="InterPro" id="IPR041118">
    <property type="entry name" value="Rx_N"/>
</dbReference>
<evidence type="ECO:0000259" key="9">
    <source>
        <dbReference type="Pfam" id="PF23559"/>
    </source>
</evidence>
<evidence type="ECO:0000256" key="1">
    <source>
        <dbReference type="ARBA" id="ARBA00008894"/>
    </source>
</evidence>
<feature type="domain" description="R13L1/DRL21-like LRR repeat region" evidence="10">
    <location>
        <begin position="668"/>
        <end position="791"/>
    </location>
</feature>
<evidence type="ECO:0000256" key="5">
    <source>
        <dbReference type="ARBA" id="ARBA00022821"/>
    </source>
</evidence>
<dbReference type="InterPro" id="IPR002182">
    <property type="entry name" value="NB-ARC"/>
</dbReference>
<dbReference type="Pfam" id="PF25019">
    <property type="entry name" value="LRR_R13L1-DRL21"/>
    <property type="match status" value="1"/>
</dbReference>
<name>A0ABD2Y4B8_9GENT</name>
<dbReference type="PRINTS" id="PR00364">
    <property type="entry name" value="DISEASERSIST"/>
</dbReference>
<dbReference type="Pfam" id="PF23559">
    <property type="entry name" value="WHD_DRP"/>
    <property type="match status" value="1"/>
</dbReference>
<dbReference type="InterPro" id="IPR036388">
    <property type="entry name" value="WH-like_DNA-bd_sf"/>
</dbReference>
<dbReference type="InterPro" id="IPR058922">
    <property type="entry name" value="WHD_DRP"/>
</dbReference>
<keyword evidence="3" id="KW-0677">Repeat</keyword>
<dbReference type="Gene3D" id="1.20.5.4130">
    <property type="match status" value="1"/>
</dbReference>
<dbReference type="InterPro" id="IPR032675">
    <property type="entry name" value="LRR_dom_sf"/>
</dbReference>
<dbReference type="Pfam" id="PF00931">
    <property type="entry name" value="NB-ARC"/>
    <property type="match status" value="1"/>
</dbReference>
<dbReference type="Gene3D" id="3.40.50.300">
    <property type="entry name" value="P-loop containing nucleotide triphosphate hydrolases"/>
    <property type="match status" value="1"/>
</dbReference>
<comment type="similarity">
    <text evidence="1">Belongs to the disease resistance NB-LRR family.</text>
</comment>
<evidence type="ECO:0000313" key="12">
    <source>
        <dbReference type="Proteomes" id="UP001630127"/>
    </source>
</evidence>
<dbReference type="InterPro" id="IPR027417">
    <property type="entry name" value="P-loop_NTPase"/>
</dbReference>
<dbReference type="Proteomes" id="UP001630127">
    <property type="component" value="Unassembled WGS sequence"/>
</dbReference>
<dbReference type="Gene3D" id="1.10.8.430">
    <property type="entry name" value="Helical domain of apoptotic protease-activating factors"/>
    <property type="match status" value="1"/>
</dbReference>
<accession>A0ABD2Y4B8</accession>
<keyword evidence="12" id="KW-1185">Reference proteome</keyword>
<dbReference type="PANTHER" id="PTHR36766">
    <property type="entry name" value="PLANT BROAD-SPECTRUM MILDEW RESISTANCE PROTEIN RPW8"/>
    <property type="match status" value="1"/>
</dbReference>
<dbReference type="GO" id="GO:0051607">
    <property type="term" value="P:defense response to virus"/>
    <property type="evidence" value="ECO:0007669"/>
    <property type="project" value="UniProtKB-ARBA"/>
</dbReference>
<dbReference type="PANTHER" id="PTHR36766:SF70">
    <property type="entry name" value="DISEASE RESISTANCE PROTEIN RGA4"/>
    <property type="match status" value="1"/>
</dbReference>
<feature type="domain" description="NB-ARC" evidence="7">
    <location>
        <begin position="185"/>
        <end position="351"/>
    </location>
</feature>
<evidence type="ECO:0000256" key="4">
    <source>
        <dbReference type="ARBA" id="ARBA00022741"/>
    </source>
</evidence>
<proteinExistence type="inferred from homology"/>
<keyword evidence="4" id="KW-0547">Nucleotide-binding</keyword>
<dbReference type="FunFam" id="1.10.10.10:FF:000322">
    <property type="entry name" value="Probable disease resistance protein At1g63360"/>
    <property type="match status" value="1"/>
</dbReference>
<evidence type="ECO:0008006" key="13">
    <source>
        <dbReference type="Google" id="ProtNLM"/>
    </source>
</evidence>
<dbReference type="FunFam" id="3.40.50.300:FF:001091">
    <property type="entry name" value="Probable disease resistance protein At1g61300"/>
    <property type="match status" value="1"/>
</dbReference>
<evidence type="ECO:0000313" key="11">
    <source>
        <dbReference type="EMBL" id="KAL3500702.1"/>
    </source>
</evidence>
<protein>
    <recommendedName>
        <fullName evidence="13">Disease resistance protein RGA3</fullName>
    </recommendedName>
</protein>
<gene>
    <name evidence="11" type="ORF">ACH5RR_039795</name>
</gene>
<evidence type="ECO:0000256" key="3">
    <source>
        <dbReference type="ARBA" id="ARBA00022737"/>
    </source>
</evidence>
<evidence type="ECO:0000256" key="6">
    <source>
        <dbReference type="ARBA" id="ARBA00022840"/>
    </source>
</evidence>
<evidence type="ECO:0000259" key="10">
    <source>
        <dbReference type="Pfam" id="PF25019"/>
    </source>
</evidence>
<evidence type="ECO:0000256" key="2">
    <source>
        <dbReference type="ARBA" id="ARBA00022614"/>
    </source>
</evidence>
<dbReference type="Pfam" id="PF18052">
    <property type="entry name" value="Rx_N"/>
    <property type="match status" value="1"/>
</dbReference>